<reference evidence="1 2" key="1">
    <citation type="submission" date="2019-10" db="EMBL/GenBank/DDBJ databases">
        <authorList>
            <person name="Karimi E."/>
        </authorList>
    </citation>
    <scope>NUCLEOTIDE SEQUENCE [LARGE SCALE GENOMIC DNA]</scope>
    <source>
        <strain evidence="1">Acinetobacter sp. 8BE</strain>
    </source>
</reference>
<evidence type="ECO:0000313" key="2">
    <source>
        <dbReference type="Proteomes" id="UP000430404"/>
    </source>
</evidence>
<evidence type="ECO:0000313" key="1">
    <source>
        <dbReference type="EMBL" id="VXA55333.1"/>
    </source>
</evidence>
<gene>
    <name evidence="1" type="ORF">ACI8B_210126</name>
</gene>
<organism evidence="1 2">
    <name type="scientific">Acinetobacter proteolyticus</name>
    <dbReference type="NCBI Taxonomy" id="1776741"/>
    <lineage>
        <taxon>Bacteria</taxon>
        <taxon>Pseudomonadati</taxon>
        <taxon>Pseudomonadota</taxon>
        <taxon>Gammaproteobacteria</taxon>
        <taxon>Moraxellales</taxon>
        <taxon>Moraxellaceae</taxon>
        <taxon>Acinetobacter</taxon>
    </lineage>
</organism>
<sequence>MLKKTFGEVMEVAENQIGFRIPEKVDQHELFRLRHSLITESEARVHFKLENNVTEILVTVDNMDNDLDIKKRITNIYNRWFKNLD</sequence>
<proteinExistence type="predicted"/>
<protein>
    <submittedName>
        <fullName evidence="1">Uncharacterized protein</fullName>
    </submittedName>
</protein>
<dbReference type="EMBL" id="CABWKZ010000014">
    <property type="protein sequence ID" value="VXA55333.1"/>
    <property type="molecule type" value="Genomic_DNA"/>
</dbReference>
<dbReference type="Proteomes" id="UP000430404">
    <property type="component" value="Unassembled WGS sequence"/>
</dbReference>
<accession>A0A653K466</accession>
<dbReference type="AlphaFoldDB" id="A0A653K466"/>
<name>A0A653K466_9GAMM</name>